<reference evidence="1 2" key="1">
    <citation type="submission" date="2019-08" db="EMBL/GenBank/DDBJ databases">
        <authorList>
            <person name="Peeters C."/>
        </authorList>
    </citation>
    <scope>NUCLEOTIDE SEQUENCE [LARGE SCALE GENOMIC DNA]</scope>
    <source>
        <strain evidence="1 2">LMG 31115</strain>
    </source>
</reference>
<evidence type="ECO:0008006" key="3">
    <source>
        <dbReference type="Google" id="ProtNLM"/>
    </source>
</evidence>
<organism evidence="1 2">
    <name type="scientific">Pandoraea iniqua</name>
    <dbReference type="NCBI Taxonomy" id="2508288"/>
    <lineage>
        <taxon>Bacteria</taxon>
        <taxon>Pseudomonadati</taxon>
        <taxon>Pseudomonadota</taxon>
        <taxon>Betaproteobacteria</taxon>
        <taxon>Burkholderiales</taxon>
        <taxon>Burkholderiaceae</taxon>
        <taxon>Pandoraea</taxon>
    </lineage>
</organism>
<accession>A0A5E4VA26</accession>
<sequence length="101" mass="10912">MDCYVYYRVTPANAKAAAEAVTRLFALVTTRFGVSARLQRRAEASASDALTGGATWMERYDGVPPAFMDALPAMATQCGLATLVEGERHTECFEDMPTPCA</sequence>
<dbReference type="InterPro" id="IPR032556">
    <property type="entry name" value="DUF4936"/>
</dbReference>
<evidence type="ECO:0000313" key="1">
    <source>
        <dbReference type="EMBL" id="VVE08259.1"/>
    </source>
</evidence>
<protein>
    <recommendedName>
        <fullName evidence="3">DUF4936 domain-containing protein</fullName>
    </recommendedName>
</protein>
<evidence type="ECO:0000313" key="2">
    <source>
        <dbReference type="Proteomes" id="UP000333828"/>
    </source>
</evidence>
<dbReference type="EMBL" id="CABPSI010000003">
    <property type="protein sequence ID" value="VVE08259.1"/>
    <property type="molecule type" value="Genomic_DNA"/>
</dbReference>
<gene>
    <name evidence="1" type="ORF">PIN31115_02475</name>
</gene>
<dbReference type="RefSeq" id="WP_150684319.1">
    <property type="nucleotide sequence ID" value="NZ_CABPSI010000003.1"/>
</dbReference>
<dbReference type="AlphaFoldDB" id="A0A5E4VA26"/>
<dbReference type="Pfam" id="PF16290">
    <property type="entry name" value="DUF4936"/>
    <property type="match status" value="1"/>
</dbReference>
<dbReference type="Proteomes" id="UP000333828">
    <property type="component" value="Unassembled WGS sequence"/>
</dbReference>
<keyword evidence="2" id="KW-1185">Reference proteome</keyword>
<name>A0A5E4VA26_9BURK</name>
<proteinExistence type="predicted"/>